<organism evidence="9 10">
    <name type="scientific">Coccomyxa subellipsoidea</name>
    <dbReference type="NCBI Taxonomy" id="248742"/>
    <lineage>
        <taxon>Eukaryota</taxon>
        <taxon>Viridiplantae</taxon>
        <taxon>Chlorophyta</taxon>
        <taxon>core chlorophytes</taxon>
        <taxon>Trebouxiophyceae</taxon>
        <taxon>Trebouxiophyceae incertae sedis</taxon>
        <taxon>Coccomyxaceae</taxon>
        <taxon>Coccomyxa</taxon>
    </lineage>
</organism>
<dbReference type="Proteomes" id="UP001491310">
    <property type="component" value="Unassembled WGS sequence"/>
</dbReference>
<evidence type="ECO:0000256" key="2">
    <source>
        <dbReference type="ARBA" id="ARBA00022853"/>
    </source>
</evidence>
<keyword evidence="10" id="KW-1185">Reference proteome</keyword>
<comment type="caution">
    <text evidence="9">The sequence shown here is derived from an EMBL/GenBank/DDBJ whole genome shotgun (WGS) entry which is preliminary data.</text>
</comment>
<protein>
    <recommendedName>
        <fullName evidence="11">MRG-domain-containing protein</fullName>
    </recommendedName>
</protein>
<feature type="compositionally biased region" description="Basic and acidic residues" evidence="6">
    <location>
        <begin position="77"/>
        <end position="108"/>
    </location>
</feature>
<feature type="domain" description="MRG" evidence="7">
    <location>
        <begin position="107"/>
        <end position="263"/>
    </location>
</feature>
<keyword evidence="4" id="KW-0804">Transcription</keyword>
<dbReference type="InterPro" id="IPR038217">
    <property type="entry name" value="MRG_C_sf"/>
</dbReference>
<evidence type="ECO:0000313" key="9">
    <source>
        <dbReference type="EMBL" id="KAK9908924.1"/>
    </source>
</evidence>
<reference evidence="9 10" key="1">
    <citation type="journal article" date="2024" name="Nat. Commun.">
        <title>Phylogenomics reveals the evolutionary origins of lichenization in chlorophyte algae.</title>
        <authorList>
            <person name="Puginier C."/>
            <person name="Libourel C."/>
            <person name="Otte J."/>
            <person name="Skaloud P."/>
            <person name="Haon M."/>
            <person name="Grisel S."/>
            <person name="Petersen M."/>
            <person name="Berrin J.G."/>
            <person name="Delaux P.M."/>
            <person name="Dal Grande F."/>
            <person name="Keller J."/>
        </authorList>
    </citation>
    <scope>NUCLEOTIDE SEQUENCE [LARGE SCALE GENOMIC DNA]</scope>
    <source>
        <strain evidence="9 10">SAG 216-7</strain>
    </source>
</reference>
<dbReference type="Pfam" id="PF11717">
    <property type="entry name" value="Tudor-knot"/>
    <property type="match status" value="1"/>
</dbReference>
<dbReference type="InterPro" id="IPR016197">
    <property type="entry name" value="Chromo-like_dom_sf"/>
</dbReference>
<dbReference type="InterPro" id="IPR026541">
    <property type="entry name" value="MRG_dom"/>
</dbReference>
<dbReference type="PANTHER" id="PTHR10880">
    <property type="entry name" value="MORTALITY FACTOR 4-LIKE PROTEIN"/>
    <property type="match status" value="1"/>
</dbReference>
<gene>
    <name evidence="9" type="ORF">WJX75_004726</name>
</gene>
<dbReference type="InterPro" id="IPR008676">
    <property type="entry name" value="MRG"/>
</dbReference>
<sequence>MARDRGPFRTGERVLVPHTDKYYEAKILKSEKRNDGVWYYLIHYSGWNKKWDEWVEATGLTKYKKELAKVEFTKEGEGGTREFGGKAEAAEGNGRSRAEGGRKSDKGHKQGAAVSSKVRVQIPAALKQKLLEDWDRVQTGSAASLPRRPSVNDILLHFVDACKSNKDLVEPEEEVANGLRIYFDKALRHMLLYAQEMEQAEKALSDGTTPSSVYGAEHLLRLFLKLPDLLPANQMSADDQLQLEMRLASFLKFLVMNEGLYFLSPGLPDQNATS</sequence>
<comment type="subcellular location">
    <subcellularLocation>
        <location evidence="1">Nucleus</location>
    </subcellularLocation>
</comment>
<evidence type="ECO:0000256" key="6">
    <source>
        <dbReference type="SAM" id="MobiDB-lite"/>
    </source>
</evidence>
<dbReference type="Gene3D" id="1.10.274.30">
    <property type="entry name" value="MRG domain"/>
    <property type="match status" value="1"/>
</dbReference>
<keyword evidence="3" id="KW-0805">Transcription regulation</keyword>
<evidence type="ECO:0000313" key="10">
    <source>
        <dbReference type="Proteomes" id="UP001491310"/>
    </source>
</evidence>
<evidence type="ECO:0000256" key="4">
    <source>
        <dbReference type="ARBA" id="ARBA00023163"/>
    </source>
</evidence>
<keyword evidence="2" id="KW-0156">Chromatin regulator</keyword>
<feature type="domain" description="Tudor-knot" evidence="8">
    <location>
        <begin position="9"/>
        <end position="59"/>
    </location>
</feature>
<dbReference type="Gene3D" id="2.30.30.140">
    <property type="match status" value="1"/>
</dbReference>
<name>A0ABR2YPM7_9CHLO</name>
<evidence type="ECO:0008006" key="11">
    <source>
        <dbReference type="Google" id="ProtNLM"/>
    </source>
</evidence>
<accession>A0ABR2YPM7</accession>
<dbReference type="EMBL" id="JALJOT010000007">
    <property type="protein sequence ID" value="KAK9908924.1"/>
    <property type="molecule type" value="Genomic_DNA"/>
</dbReference>
<proteinExistence type="predicted"/>
<evidence type="ECO:0000259" key="7">
    <source>
        <dbReference type="Pfam" id="PF05712"/>
    </source>
</evidence>
<dbReference type="Pfam" id="PF05712">
    <property type="entry name" value="MRG"/>
    <property type="match status" value="1"/>
</dbReference>
<dbReference type="PROSITE" id="PS51640">
    <property type="entry name" value="MRG"/>
    <property type="match status" value="1"/>
</dbReference>
<evidence type="ECO:0000259" key="8">
    <source>
        <dbReference type="Pfam" id="PF11717"/>
    </source>
</evidence>
<evidence type="ECO:0000256" key="3">
    <source>
        <dbReference type="ARBA" id="ARBA00023015"/>
    </source>
</evidence>
<evidence type="ECO:0000256" key="5">
    <source>
        <dbReference type="ARBA" id="ARBA00023242"/>
    </source>
</evidence>
<dbReference type="PANTHER" id="PTHR10880:SF15">
    <property type="entry name" value="MSL COMPLEX SUBUNIT 3"/>
    <property type="match status" value="1"/>
</dbReference>
<feature type="region of interest" description="Disordered" evidence="6">
    <location>
        <begin position="77"/>
        <end position="115"/>
    </location>
</feature>
<dbReference type="SUPFAM" id="SSF54160">
    <property type="entry name" value="Chromo domain-like"/>
    <property type="match status" value="1"/>
</dbReference>
<dbReference type="InterPro" id="IPR025995">
    <property type="entry name" value="Tudor-knot"/>
</dbReference>
<keyword evidence="5" id="KW-0539">Nucleus</keyword>
<evidence type="ECO:0000256" key="1">
    <source>
        <dbReference type="ARBA" id="ARBA00004123"/>
    </source>
</evidence>